<feature type="domain" description="GHMP kinase C-terminal" evidence="9">
    <location>
        <begin position="198"/>
        <end position="271"/>
    </location>
</feature>
<protein>
    <recommendedName>
        <fullName evidence="2">4-(cytidine 5'-diphospho)-2-C-methyl-D-erythritol kinase</fullName>
        <ecNumber evidence="2">2.7.1.148</ecNumber>
    </recommendedName>
    <alternativeName>
        <fullName evidence="7">4-(cytidine-5'-diphospho)-2-C-methyl-D-erythritol kinase</fullName>
    </alternativeName>
</protein>
<dbReference type="NCBIfam" id="TIGR00154">
    <property type="entry name" value="ispE"/>
    <property type="match status" value="1"/>
</dbReference>
<gene>
    <name evidence="10" type="ORF">MNBD_NITROSPINAE03-1510</name>
</gene>
<dbReference type="GO" id="GO:0005524">
    <property type="term" value="F:ATP binding"/>
    <property type="evidence" value="ECO:0007669"/>
    <property type="project" value="UniProtKB-KW"/>
</dbReference>
<dbReference type="GO" id="GO:0016114">
    <property type="term" value="P:terpenoid biosynthetic process"/>
    <property type="evidence" value="ECO:0007669"/>
    <property type="project" value="InterPro"/>
</dbReference>
<evidence type="ECO:0000256" key="6">
    <source>
        <dbReference type="ARBA" id="ARBA00022840"/>
    </source>
</evidence>
<dbReference type="Gene3D" id="3.30.230.10">
    <property type="match status" value="1"/>
</dbReference>
<dbReference type="PIRSF" id="PIRSF010376">
    <property type="entry name" value="IspE"/>
    <property type="match status" value="1"/>
</dbReference>
<dbReference type="InterPro" id="IPR013750">
    <property type="entry name" value="GHMP_kinase_C_dom"/>
</dbReference>
<evidence type="ECO:0000256" key="4">
    <source>
        <dbReference type="ARBA" id="ARBA00022741"/>
    </source>
</evidence>
<dbReference type="PANTHER" id="PTHR43527">
    <property type="entry name" value="4-DIPHOSPHOCYTIDYL-2-C-METHYL-D-ERYTHRITOL KINASE, CHLOROPLASTIC"/>
    <property type="match status" value="1"/>
</dbReference>
<organism evidence="10">
    <name type="scientific">hydrothermal vent metagenome</name>
    <dbReference type="NCBI Taxonomy" id="652676"/>
    <lineage>
        <taxon>unclassified sequences</taxon>
        <taxon>metagenomes</taxon>
        <taxon>ecological metagenomes</taxon>
    </lineage>
</organism>
<dbReference type="PANTHER" id="PTHR43527:SF2">
    <property type="entry name" value="4-DIPHOSPHOCYTIDYL-2-C-METHYL-D-ERYTHRITOL KINASE, CHLOROPLASTIC"/>
    <property type="match status" value="1"/>
</dbReference>
<dbReference type="EC" id="2.7.1.148" evidence="2"/>
<comment type="similarity">
    <text evidence="1">Belongs to the GHMP kinase family. IspE subfamily.</text>
</comment>
<dbReference type="HAMAP" id="MF_00061">
    <property type="entry name" value="IspE"/>
    <property type="match status" value="1"/>
</dbReference>
<keyword evidence="4" id="KW-0547">Nucleotide-binding</keyword>
<keyword evidence="5 10" id="KW-0418">Kinase</keyword>
<evidence type="ECO:0000259" key="8">
    <source>
        <dbReference type="Pfam" id="PF00288"/>
    </source>
</evidence>
<evidence type="ECO:0000256" key="3">
    <source>
        <dbReference type="ARBA" id="ARBA00022679"/>
    </source>
</evidence>
<accession>A0A3B1C8T0</accession>
<proteinExistence type="inferred from homology"/>
<keyword evidence="3 10" id="KW-0808">Transferase</keyword>
<dbReference type="Pfam" id="PF00288">
    <property type="entry name" value="GHMP_kinases_N"/>
    <property type="match status" value="1"/>
</dbReference>
<dbReference type="InterPro" id="IPR006204">
    <property type="entry name" value="GHMP_kinase_N_dom"/>
</dbReference>
<dbReference type="InterPro" id="IPR020568">
    <property type="entry name" value="Ribosomal_Su5_D2-typ_SF"/>
</dbReference>
<dbReference type="Pfam" id="PF08544">
    <property type="entry name" value="GHMP_kinases_C"/>
    <property type="match status" value="1"/>
</dbReference>
<evidence type="ECO:0000259" key="9">
    <source>
        <dbReference type="Pfam" id="PF08544"/>
    </source>
</evidence>
<dbReference type="InterPro" id="IPR004424">
    <property type="entry name" value="IspE"/>
</dbReference>
<evidence type="ECO:0000256" key="2">
    <source>
        <dbReference type="ARBA" id="ARBA00012052"/>
    </source>
</evidence>
<evidence type="ECO:0000256" key="5">
    <source>
        <dbReference type="ARBA" id="ARBA00022777"/>
    </source>
</evidence>
<dbReference type="InterPro" id="IPR036554">
    <property type="entry name" value="GHMP_kinase_C_sf"/>
</dbReference>
<dbReference type="Gene3D" id="3.30.70.890">
    <property type="entry name" value="GHMP kinase, C-terminal domain"/>
    <property type="match status" value="1"/>
</dbReference>
<dbReference type="GO" id="GO:0050515">
    <property type="term" value="F:4-(cytidine 5'-diphospho)-2-C-methyl-D-erythritol kinase activity"/>
    <property type="evidence" value="ECO:0007669"/>
    <property type="project" value="UniProtKB-EC"/>
</dbReference>
<keyword evidence="6" id="KW-0067">ATP-binding</keyword>
<evidence type="ECO:0000313" key="10">
    <source>
        <dbReference type="EMBL" id="VAX19280.1"/>
    </source>
</evidence>
<evidence type="ECO:0000256" key="7">
    <source>
        <dbReference type="ARBA" id="ARBA00032554"/>
    </source>
</evidence>
<sequence length="286" mass="30786">METSVKAPAKVNLVLRVTGKREDGYHEIKSVFQKINLFDTLTFTDALDGRIELECNHSQVPVDESNLIVMAADLLKQTTGVTKGVKIVLTKKIPVSAGLGGGSSDAAVTLKEMNRRWETGLPDGELRKLAFSLGADVPFFLGSALSWVEGAGETVTPLKAEKSFSALIVNPGFGISATEAYGGSRFDFADFDRDPALLADIESGDPARVCRHLKNDLEPYALSNYPELKSLKDRIEKTNPQPLGLVVSGSGPTIFSIYSDIEAARLAGEKLNGSAPFIRVVNTLTD</sequence>
<name>A0A3B1C8T0_9ZZZZ</name>
<reference evidence="10" key="1">
    <citation type="submission" date="2018-06" db="EMBL/GenBank/DDBJ databases">
        <authorList>
            <person name="Zhirakovskaya E."/>
        </authorList>
    </citation>
    <scope>NUCLEOTIDE SEQUENCE</scope>
</reference>
<dbReference type="AlphaFoldDB" id="A0A3B1C8T0"/>
<feature type="domain" description="GHMP kinase N-terminal" evidence="8">
    <location>
        <begin position="66"/>
        <end position="141"/>
    </location>
</feature>
<dbReference type="SUPFAM" id="SSF54211">
    <property type="entry name" value="Ribosomal protein S5 domain 2-like"/>
    <property type="match status" value="1"/>
</dbReference>
<dbReference type="SUPFAM" id="SSF55060">
    <property type="entry name" value="GHMP Kinase, C-terminal domain"/>
    <property type="match status" value="1"/>
</dbReference>
<dbReference type="InterPro" id="IPR014721">
    <property type="entry name" value="Ribsml_uS5_D2-typ_fold_subgr"/>
</dbReference>
<evidence type="ECO:0000256" key="1">
    <source>
        <dbReference type="ARBA" id="ARBA00009684"/>
    </source>
</evidence>
<dbReference type="EMBL" id="UOGB01000141">
    <property type="protein sequence ID" value="VAX19280.1"/>
    <property type="molecule type" value="Genomic_DNA"/>
</dbReference>